<dbReference type="CDD" id="cd08422">
    <property type="entry name" value="PBP2_CrgA_like"/>
    <property type="match status" value="1"/>
</dbReference>
<dbReference type="Pfam" id="PF03466">
    <property type="entry name" value="LysR_substrate"/>
    <property type="match status" value="1"/>
</dbReference>
<dbReference type="Pfam" id="PF00126">
    <property type="entry name" value="HTH_1"/>
    <property type="match status" value="1"/>
</dbReference>
<reference evidence="6" key="1">
    <citation type="submission" date="2022-02" db="EMBL/GenBank/DDBJ databases">
        <title>Coral-associated bacteria.</title>
        <authorList>
            <person name="Tang K."/>
            <person name="Wang X."/>
        </authorList>
    </citation>
    <scope>NUCLEOTIDE SEQUENCE</scope>
    <source>
        <strain evidence="6">SCSIO 43006</strain>
    </source>
</reference>
<evidence type="ECO:0000259" key="5">
    <source>
        <dbReference type="PROSITE" id="PS50931"/>
    </source>
</evidence>
<keyword evidence="3" id="KW-0238">DNA-binding</keyword>
<accession>A0ABY4V887</accession>
<dbReference type="EMBL" id="CP092418">
    <property type="protein sequence ID" value="USD19626.1"/>
    <property type="molecule type" value="Genomic_DNA"/>
</dbReference>
<dbReference type="InterPro" id="IPR005119">
    <property type="entry name" value="LysR_subst-bd"/>
</dbReference>
<dbReference type="PROSITE" id="PS50931">
    <property type="entry name" value="HTH_LYSR"/>
    <property type="match status" value="1"/>
</dbReference>
<dbReference type="InterPro" id="IPR036388">
    <property type="entry name" value="WH-like_DNA-bd_sf"/>
</dbReference>
<dbReference type="Gene3D" id="1.10.10.10">
    <property type="entry name" value="Winged helix-like DNA-binding domain superfamily/Winged helix DNA-binding domain"/>
    <property type="match status" value="1"/>
</dbReference>
<name>A0ABY4V887_9GAMM</name>
<comment type="similarity">
    <text evidence="1">Belongs to the LysR transcriptional regulatory family.</text>
</comment>
<dbReference type="PANTHER" id="PTHR30537">
    <property type="entry name" value="HTH-TYPE TRANSCRIPTIONAL REGULATOR"/>
    <property type="match status" value="1"/>
</dbReference>
<dbReference type="Gene3D" id="3.40.190.290">
    <property type="match status" value="1"/>
</dbReference>
<evidence type="ECO:0000256" key="2">
    <source>
        <dbReference type="ARBA" id="ARBA00023015"/>
    </source>
</evidence>
<evidence type="ECO:0000256" key="4">
    <source>
        <dbReference type="ARBA" id="ARBA00023163"/>
    </source>
</evidence>
<dbReference type="RefSeq" id="WP_252081725.1">
    <property type="nucleotide sequence ID" value="NZ_CP092418.1"/>
</dbReference>
<sequence length="307" mass="34585">MRREYDKYHLISVFCAVVDHGSLSKAGSHLGLSAPTVSKTLAQLEQVLGQVLLIRTTRSVSVTDAGRLVYQQGQQIINAFTDLEDRVAEIGALDRGKLRLTFPETLGENVFSQICIDFQEAFPDFNLELIFTPHHLDMVEDDIDIAIRVWSAIPDSQFYALPLFHIHPIFVASPEYLKKKGHPDSIEELGKHNILLARLNGLKDGWLFNGKFYQFKGNLVSNKTTHIRAAAINGNGIAILPSYFCQPAIKCGQLIEIFPDLKQEVQVVGALYKVRRNSSKKIDLFLSFLERRLRKSDFDLLVSAESE</sequence>
<dbReference type="SUPFAM" id="SSF53850">
    <property type="entry name" value="Periplasmic binding protein-like II"/>
    <property type="match status" value="1"/>
</dbReference>
<evidence type="ECO:0000256" key="3">
    <source>
        <dbReference type="ARBA" id="ARBA00023125"/>
    </source>
</evidence>
<gene>
    <name evidence="6" type="ORF">MJO52_11080</name>
</gene>
<evidence type="ECO:0000313" key="6">
    <source>
        <dbReference type="EMBL" id="USD19626.1"/>
    </source>
</evidence>
<evidence type="ECO:0000313" key="7">
    <source>
        <dbReference type="Proteomes" id="UP001055658"/>
    </source>
</evidence>
<feature type="domain" description="HTH lysR-type" evidence="5">
    <location>
        <begin position="6"/>
        <end position="63"/>
    </location>
</feature>
<dbReference type="Proteomes" id="UP001055658">
    <property type="component" value="Chromosome"/>
</dbReference>
<evidence type="ECO:0000256" key="1">
    <source>
        <dbReference type="ARBA" id="ARBA00009437"/>
    </source>
</evidence>
<dbReference type="PANTHER" id="PTHR30537:SF5">
    <property type="entry name" value="HTH-TYPE TRANSCRIPTIONAL ACTIVATOR TTDR-RELATED"/>
    <property type="match status" value="1"/>
</dbReference>
<protein>
    <submittedName>
        <fullName evidence="6">LysR family transcriptional regulator</fullName>
    </submittedName>
</protein>
<dbReference type="InterPro" id="IPR058163">
    <property type="entry name" value="LysR-type_TF_proteobact-type"/>
</dbReference>
<dbReference type="InterPro" id="IPR036390">
    <property type="entry name" value="WH_DNA-bd_sf"/>
</dbReference>
<keyword evidence="7" id="KW-1185">Reference proteome</keyword>
<organism evidence="6 7">
    <name type="scientific">Microbulbifer variabilis</name>
    <dbReference type="NCBI Taxonomy" id="266805"/>
    <lineage>
        <taxon>Bacteria</taxon>
        <taxon>Pseudomonadati</taxon>
        <taxon>Pseudomonadota</taxon>
        <taxon>Gammaproteobacteria</taxon>
        <taxon>Cellvibrionales</taxon>
        <taxon>Microbulbiferaceae</taxon>
        <taxon>Microbulbifer</taxon>
    </lineage>
</organism>
<proteinExistence type="inferred from homology"/>
<keyword evidence="2" id="KW-0805">Transcription regulation</keyword>
<dbReference type="SUPFAM" id="SSF46785">
    <property type="entry name" value="Winged helix' DNA-binding domain"/>
    <property type="match status" value="1"/>
</dbReference>
<dbReference type="InterPro" id="IPR000847">
    <property type="entry name" value="LysR_HTH_N"/>
</dbReference>
<keyword evidence="4" id="KW-0804">Transcription</keyword>